<keyword evidence="3" id="KW-0479">Metal-binding</keyword>
<dbReference type="SUPFAM" id="SSF52025">
    <property type="entry name" value="PA domain"/>
    <property type="match status" value="1"/>
</dbReference>
<evidence type="ECO:0000256" key="5">
    <source>
        <dbReference type="ARBA" id="ARBA00022801"/>
    </source>
</evidence>
<proteinExistence type="predicted"/>
<evidence type="ECO:0000256" key="3">
    <source>
        <dbReference type="ARBA" id="ARBA00022723"/>
    </source>
</evidence>
<dbReference type="AlphaFoldDB" id="A0A6M2BQE4"/>
<dbReference type="Proteomes" id="UP000472676">
    <property type="component" value="Unassembled WGS sequence"/>
</dbReference>
<keyword evidence="4 7" id="KW-0732">Signal</keyword>
<dbReference type="InterPro" id="IPR045175">
    <property type="entry name" value="M28_fam"/>
</dbReference>
<evidence type="ECO:0000313" key="9">
    <source>
        <dbReference type="EMBL" id="NGY04425.1"/>
    </source>
</evidence>
<keyword evidence="1" id="KW-0031">Aminopeptidase</keyword>
<keyword evidence="5" id="KW-0378">Hydrolase</keyword>
<evidence type="ECO:0000259" key="8">
    <source>
        <dbReference type="Pfam" id="PF04389"/>
    </source>
</evidence>
<dbReference type="EMBL" id="JAAMOW010000003">
    <property type="protein sequence ID" value="NGY04425.1"/>
    <property type="molecule type" value="Genomic_DNA"/>
</dbReference>
<keyword evidence="10" id="KW-1185">Reference proteome</keyword>
<feature type="domain" description="Peptidase M28" evidence="8">
    <location>
        <begin position="318"/>
        <end position="536"/>
    </location>
</feature>
<feature type="signal peptide" evidence="7">
    <location>
        <begin position="1"/>
        <end position="19"/>
    </location>
</feature>
<dbReference type="GO" id="GO:0004177">
    <property type="term" value="F:aminopeptidase activity"/>
    <property type="evidence" value="ECO:0007669"/>
    <property type="project" value="UniProtKB-KW"/>
</dbReference>
<organism evidence="9 10">
    <name type="scientific">Solimonas terrae</name>
    <dbReference type="NCBI Taxonomy" id="1396819"/>
    <lineage>
        <taxon>Bacteria</taxon>
        <taxon>Pseudomonadati</taxon>
        <taxon>Pseudomonadota</taxon>
        <taxon>Gammaproteobacteria</taxon>
        <taxon>Nevskiales</taxon>
        <taxon>Nevskiaceae</taxon>
        <taxon>Solimonas</taxon>
    </lineage>
</organism>
<evidence type="ECO:0000313" key="10">
    <source>
        <dbReference type="Proteomes" id="UP000472676"/>
    </source>
</evidence>
<evidence type="ECO:0000256" key="2">
    <source>
        <dbReference type="ARBA" id="ARBA00022670"/>
    </source>
</evidence>
<evidence type="ECO:0000256" key="4">
    <source>
        <dbReference type="ARBA" id="ARBA00022729"/>
    </source>
</evidence>
<keyword evidence="6" id="KW-0862">Zinc</keyword>
<dbReference type="PANTHER" id="PTHR12147">
    <property type="entry name" value="METALLOPEPTIDASE M28 FAMILY MEMBER"/>
    <property type="match status" value="1"/>
</dbReference>
<dbReference type="PROSITE" id="PS51257">
    <property type="entry name" value="PROKAR_LIPOPROTEIN"/>
    <property type="match status" value="1"/>
</dbReference>
<dbReference type="GO" id="GO:0006508">
    <property type="term" value="P:proteolysis"/>
    <property type="evidence" value="ECO:0007669"/>
    <property type="project" value="UniProtKB-KW"/>
</dbReference>
<dbReference type="CDD" id="cd04821">
    <property type="entry name" value="PA_M28_1_2"/>
    <property type="match status" value="1"/>
</dbReference>
<name>A0A6M2BQE4_9GAMM</name>
<feature type="chain" id="PRO_5026858413" evidence="7">
    <location>
        <begin position="20"/>
        <end position="569"/>
    </location>
</feature>
<comment type="caution">
    <text evidence="9">The sequence shown here is derived from an EMBL/GenBank/DDBJ whole genome shotgun (WGS) entry which is preliminary data.</text>
</comment>
<dbReference type="GO" id="GO:0046872">
    <property type="term" value="F:metal ion binding"/>
    <property type="evidence" value="ECO:0007669"/>
    <property type="project" value="UniProtKB-KW"/>
</dbReference>
<dbReference type="PANTHER" id="PTHR12147:SF56">
    <property type="entry name" value="AMINOPEPTIDASE YDR415C-RELATED"/>
    <property type="match status" value="1"/>
</dbReference>
<sequence length="569" mass="61458">MTKTHLRNGFCAATLAVSAACTAPAPSPTPAAAAADPLAPAEAAITPDLILGHIKVLASDEFEGRLPGTPGEDKSVAYISQQFEALHLAPGNPDGSYVQRVPLVGITGSATMKMVAGGKTIKLSAGHDFVATTAHVVPEVKVKNAPMVFVGYGVQAPEYAWDDYKGLDVKGKTIVMLINDPAVPDPNDPSRLDPAMFKGDAMTYYGRWTYKYEIASRLGAAAAIIVHETRPAAYPWAVVENSWSGEQFSLAAADRNLGTVPVKAWITLDKAHELFKDAGLDFDALKKAALSRDFKPVPLKAKASFTIDNKLREVQSHNVIAKLEGSDPALKDQYLIYSAHWDHLGRDRSLPGDQIFNGAADNASGVAGLLAIAKAYTTLPAPPKRSVLFMSVTAEEQGLLGSRYYATHPLYPLTRTLADFNMDVLNTYGATRDTQIIGAGQNSIEDLYARAAARHDRVVVPDNEADKGFYYRSDQFEFAKEGLPSLYIKRGIDVIGKPAGYGQSQLDDYTANRYHKPADEVSADWDLSGAVADTQLLFETGDVIANGDTWPTWKDGSEFKAIREQSLAH</sequence>
<reference evidence="9 10" key="1">
    <citation type="journal article" date="2014" name="Int. J. Syst. Evol. Microbiol.">
        <title>Solimonas terrae sp. nov., isolated from soil.</title>
        <authorList>
            <person name="Kim S.J."/>
            <person name="Moon J.Y."/>
            <person name="Weon H.Y."/>
            <person name="Ahn J.H."/>
            <person name="Chen W.M."/>
            <person name="Kwon S.W."/>
        </authorList>
    </citation>
    <scope>NUCLEOTIDE SEQUENCE [LARGE SCALE GENOMIC DNA]</scope>
    <source>
        <strain evidence="9 10">KIS83-12</strain>
    </source>
</reference>
<keyword evidence="2" id="KW-0645">Protease</keyword>
<dbReference type="Gene3D" id="3.50.30.30">
    <property type="match status" value="1"/>
</dbReference>
<dbReference type="Gene3D" id="3.40.630.10">
    <property type="entry name" value="Zn peptidases"/>
    <property type="match status" value="1"/>
</dbReference>
<dbReference type="GO" id="GO:0008235">
    <property type="term" value="F:metalloexopeptidase activity"/>
    <property type="evidence" value="ECO:0007669"/>
    <property type="project" value="InterPro"/>
</dbReference>
<dbReference type="Pfam" id="PF04389">
    <property type="entry name" value="Peptidase_M28"/>
    <property type="match status" value="1"/>
</dbReference>
<protein>
    <submittedName>
        <fullName evidence="9">M28 family peptidase</fullName>
    </submittedName>
</protein>
<evidence type="ECO:0000256" key="6">
    <source>
        <dbReference type="ARBA" id="ARBA00022833"/>
    </source>
</evidence>
<gene>
    <name evidence="9" type="ORF">G7Y85_06600</name>
</gene>
<dbReference type="SUPFAM" id="SSF53187">
    <property type="entry name" value="Zn-dependent exopeptidases"/>
    <property type="match status" value="1"/>
</dbReference>
<evidence type="ECO:0000256" key="1">
    <source>
        <dbReference type="ARBA" id="ARBA00022438"/>
    </source>
</evidence>
<dbReference type="InterPro" id="IPR046450">
    <property type="entry name" value="PA_dom_sf"/>
</dbReference>
<accession>A0A6M2BQE4</accession>
<dbReference type="InterPro" id="IPR007484">
    <property type="entry name" value="Peptidase_M28"/>
</dbReference>
<evidence type="ECO:0000256" key="7">
    <source>
        <dbReference type="SAM" id="SignalP"/>
    </source>
</evidence>
<dbReference type="RefSeq" id="WP_166253779.1">
    <property type="nucleotide sequence ID" value="NZ_JAAMOW010000003.1"/>
</dbReference>